<gene>
    <name evidence="5" type="ORF">ENS29_06555</name>
</gene>
<dbReference type="Pfam" id="PF00682">
    <property type="entry name" value="HMGL-like"/>
    <property type="match status" value="1"/>
</dbReference>
<dbReference type="EMBL" id="DSUH01000151">
    <property type="protein sequence ID" value="HGU32498.1"/>
    <property type="molecule type" value="Genomic_DNA"/>
</dbReference>
<organism evidence="5">
    <name type="scientific">Desulfatirhabdium butyrativorans</name>
    <dbReference type="NCBI Taxonomy" id="340467"/>
    <lineage>
        <taxon>Bacteria</taxon>
        <taxon>Pseudomonadati</taxon>
        <taxon>Thermodesulfobacteriota</taxon>
        <taxon>Desulfobacteria</taxon>
        <taxon>Desulfobacterales</taxon>
        <taxon>Desulfatirhabdiaceae</taxon>
        <taxon>Desulfatirhabdium</taxon>
    </lineage>
</organism>
<sequence length="391" mass="44118">MTEYDYWKIFPRMPRKVTIGDITVRDGFQHEEKFISTAAKIFYIEEMIMAGCRNIEITNLGNPYLMPQFRDAEQLLTHVRSDAFKNRCAKKGIRYEDICFTAVTIRESAVDRAIALKQKGIGPDRLLMMVSTEEQHHFANSGTTLPDYWKEAERCIKKCNDAGMKMCGTVSTIWGSPIGGATDMKDAVEFARRWLSIGAHDIEHADHDGSASAPEVYRYFSMVLDALPNPKLHIAHFHETKRMASASILAALQAGITHFECTLGGLGGQPANFLDDCPTKGTGDYYYEDPRYVGLVCLEDTLVQIDEMGIEHGYDVDRVLWLGKMMEKTIGRRLRSEAVVNGRTKREGHPQFARPGLKKLKEKFGEQPDQKLPADWGPIESLPERCFQVGA</sequence>
<accession>A0A7C4RSQ3</accession>
<dbReference type="InterPro" id="IPR043594">
    <property type="entry name" value="HMGL"/>
</dbReference>
<reference evidence="5" key="1">
    <citation type="journal article" date="2020" name="mSystems">
        <title>Genome- and Community-Level Interaction Insights into Carbon Utilization and Element Cycling Functions of Hydrothermarchaeota in Hydrothermal Sediment.</title>
        <authorList>
            <person name="Zhou Z."/>
            <person name="Liu Y."/>
            <person name="Xu W."/>
            <person name="Pan J."/>
            <person name="Luo Z.H."/>
            <person name="Li M."/>
        </authorList>
    </citation>
    <scope>NUCLEOTIDE SEQUENCE [LARGE SCALE GENOMIC DNA]</scope>
    <source>
        <strain evidence="5">SpSt-477</strain>
    </source>
</reference>
<protein>
    <submittedName>
        <fullName evidence="5">Pyruvate carboxyltransferase</fullName>
    </submittedName>
</protein>
<dbReference type="AlphaFoldDB" id="A0A7C4RSQ3"/>
<proteinExistence type="inferred from homology"/>
<dbReference type="SUPFAM" id="SSF51569">
    <property type="entry name" value="Aldolase"/>
    <property type="match status" value="1"/>
</dbReference>
<name>A0A7C4RSQ3_9BACT</name>
<dbReference type="GO" id="GO:0016740">
    <property type="term" value="F:transferase activity"/>
    <property type="evidence" value="ECO:0007669"/>
    <property type="project" value="UniProtKB-KW"/>
</dbReference>
<dbReference type="GO" id="GO:0046872">
    <property type="term" value="F:metal ion binding"/>
    <property type="evidence" value="ECO:0007669"/>
    <property type="project" value="UniProtKB-KW"/>
</dbReference>
<evidence type="ECO:0000256" key="3">
    <source>
        <dbReference type="ARBA" id="ARBA00023239"/>
    </source>
</evidence>
<keyword evidence="5" id="KW-0808">Transferase</keyword>
<evidence type="ECO:0000259" key="4">
    <source>
        <dbReference type="PROSITE" id="PS50991"/>
    </source>
</evidence>
<evidence type="ECO:0000313" key="5">
    <source>
        <dbReference type="EMBL" id="HGU32498.1"/>
    </source>
</evidence>
<comment type="caution">
    <text evidence="5">The sequence shown here is derived from an EMBL/GenBank/DDBJ whole genome shotgun (WGS) entry which is preliminary data.</text>
</comment>
<dbReference type="PANTHER" id="PTHR42738:SF7">
    <property type="entry name" value="HYDROXYMETHYLGLUTARYL-COA LYASE"/>
    <property type="match status" value="1"/>
</dbReference>
<dbReference type="PROSITE" id="PS50991">
    <property type="entry name" value="PYR_CT"/>
    <property type="match status" value="1"/>
</dbReference>
<dbReference type="InterPro" id="IPR000891">
    <property type="entry name" value="PYR_CT"/>
</dbReference>
<dbReference type="Gene3D" id="3.20.20.70">
    <property type="entry name" value="Aldolase class I"/>
    <property type="match status" value="1"/>
</dbReference>
<dbReference type="PANTHER" id="PTHR42738">
    <property type="entry name" value="HYDROXYMETHYLGLUTARYL-COA LYASE"/>
    <property type="match status" value="1"/>
</dbReference>
<evidence type="ECO:0000256" key="2">
    <source>
        <dbReference type="ARBA" id="ARBA00022723"/>
    </source>
</evidence>
<dbReference type="GO" id="GO:0046951">
    <property type="term" value="P:ketone body biosynthetic process"/>
    <property type="evidence" value="ECO:0007669"/>
    <property type="project" value="TreeGrafter"/>
</dbReference>
<dbReference type="GO" id="GO:0004419">
    <property type="term" value="F:hydroxymethylglutaryl-CoA lyase activity"/>
    <property type="evidence" value="ECO:0007669"/>
    <property type="project" value="TreeGrafter"/>
</dbReference>
<dbReference type="InterPro" id="IPR013785">
    <property type="entry name" value="Aldolase_TIM"/>
</dbReference>
<dbReference type="GO" id="GO:0006552">
    <property type="term" value="P:L-leucine catabolic process"/>
    <property type="evidence" value="ECO:0007669"/>
    <property type="project" value="TreeGrafter"/>
</dbReference>
<feature type="domain" description="Pyruvate carboxyltransferase" evidence="4">
    <location>
        <begin position="17"/>
        <end position="320"/>
    </location>
</feature>
<comment type="similarity">
    <text evidence="1">Belongs to the HMG-CoA lyase family.</text>
</comment>
<keyword evidence="2" id="KW-0479">Metal-binding</keyword>
<evidence type="ECO:0000256" key="1">
    <source>
        <dbReference type="ARBA" id="ARBA00009405"/>
    </source>
</evidence>
<keyword evidence="3" id="KW-0456">Lyase</keyword>
<keyword evidence="5" id="KW-0670">Pyruvate</keyword>